<gene>
    <name evidence="2" type="ORF">ABE541_16810</name>
</gene>
<keyword evidence="3" id="KW-1185">Reference proteome</keyword>
<evidence type="ECO:0008006" key="4">
    <source>
        <dbReference type="Google" id="ProtNLM"/>
    </source>
</evidence>
<proteinExistence type="predicted"/>
<name>A0ABV0BWI1_9SPHI</name>
<protein>
    <recommendedName>
        <fullName evidence="4">Lipid A deacylase LpxR family protein</fullName>
    </recommendedName>
</protein>
<feature type="signal peptide" evidence="1">
    <location>
        <begin position="1"/>
        <end position="31"/>
    </location>
</feature>
<dbReference type="RefSeq" id="WP_346581788.1">
    <property type="nucleotide sequence ID" value="NZ_JBDJLH010000011.1"/>
</dbReference>
<evidence type="ECO:0000313" key="3">
    <source>
        <dbReference type="Proteomes" id="UP001409291"/>
    </source>
</evidence>
<evidence type="ECO:0000256" key="1">
    <source>
        <dbReference type="SAM" id="SignalP"/>
    </source>
</evidence>
<sequence>MPKKKHKFLSMIYGRSMLLCSLLLSTGSLYAQEIGLKVDFFGYADNREFSAPHTRNKTIFGTLTSPSLYFALDSSSRLYGGVHYNQDFGVHPKNKSKINPIAYYNYKTQHIDFAIGFIPRYPRLKDVPRVVLADTFMYDRPNIEGMYFEYKNKHLRQRIFIDWLSKKSEQHREQFIAGLSGHASWGLLFVAHSGILFHNALTSTPDSAAHIQDNAVLNAKIGLNLSRKTFLDSLSIDVGGVLGFDRLRSVYPMRKKAGFMSTMYLGLKQFSVVNTLYLGQAQALPNGDAFYARNRYNRLDLGWTPFRTRILEARLVASFHFSKGFVDNQQAFTLRYHFGSPVTRSARSYSRGER</sequence>
<comment type="caution">
    <text evidence="2">The sequence shown here is derived from an EMBL/GenBank/DDBJ whole genome shotgun (WGS) entry which is preliminary data.</text>
</comment>
<accession>A0ABV0BWI1</accession>
<dbReference type="Proteomes" id="UP001409291">
    <property type="component" value="Unassembled WGS sequence"/>
</dbReference>
<reference evidence="2 3" key="1">
    <citation type="submission" date="2024-04" db="EMBL/GenBank/DDBJ databases">
        <title>WGS of bacteria from Torrens River.</title>
        <authorList>
            <person name="Wyrsch E.R."/>
            <person name="Drigo B."/>
        </authorList>
    </citation>
    <scope>NUCLEOTIDE SEQUENCE [LARGE SCALE GENOMIC DNA]</scope>
    <source>
        <strain evidence="2 3">TWI391</strain>
    </source>
</reference>
<evidence type="ECO:0000313" key="2">
    <source>
        <dbReference type="EMBL" id="MEN5378925.1"/>
    </source>
</evidence>
<dbReference type="EMBL" id="JBDJNQ010000008">
    <property type="protein sequence ID" value="MEN5378925.1"/>
    <property type="molecule type" value="Genomic_DNA"/>
</dbReference>
<organism evidence="2 3">
    <name type="scientific">Sphingobacterium kitahiroshimense</name>
    <dbReference type="NCBI Taxonomy" id="470446"/>
    <lineage>
        <taxon>Bacteria</taxon>
        <taxon>Pseudomonadati</taxon>
        <taxon>Bacteroidota</taxon>
        <taxon>Sphingobacteriia</taxon>
        <taxon>Sphingobacteriales</taxon>
        <taxon>Sphingobacteriaceae</taxon>
        <taxon>Sphingobacterium</taxon>
    </lineage>
</organism>
<feature type="chain" id="PRO_5046120820" description="Lipid A deacylase LpxR family protein" evidence="1">
    <location>
        <begin position="32"/>
        <end position="354"/>
    </location>
</feature>
<keyword evidence="1" id="KW-0732">Signal</keyword>